<evidence type="ECO:0008006" key="4">
    <source>
        <dbReference type="Google" id="ProtNLM"/>
    </source>
</evidence>
<dbReference type="RefSeq" id="WP_229121276.1">
    <property type="nucleotide sequence ID" value="NZ_CP064791.1"/>
</dbReference>
<evidence type="ECO:0000313" key="2">
    <source>
        <dbReference type="EMBL" id="QSG16010.1"/>
    </source>
</evidence>
<proteinExistence type="predicted"/>
<evidence type="ECO:0000313" key="3">
    <source>
        <dbReference type="Proteomes" id="UP000663292"/>
    </source>
</evidence>
<evidence type="ECO:0000256" key="1">
    <source>
        <dbReference type="SAM" id="Phobius"/>
    </source>
</evidence>
<feature type="transmembrane region" description="Helical" evidence="1">
    <location>
        <begin position="276"/>
        <end position="295"/>
    </location>
</feature>
<sequence>MDANASEPPPRPLWQTVRRRASAVDVLLLAVVPVALLGVYALPTATREAFVFRYASPTARTAAASPFVHFERTHLLFNVVGYALIAGTTYVLSVASDRRREFLIVFASLLVASPPLLSYLNLAVVRRGVAFGFSGVVMVYYGTLPLALAAYAQSRLDLGDVTSGAPLLFFSGLFFVTVQTLRAVLANPVTVAVDGVPAPVTWVLAATLAELLVLLVLVVALYALGIADGNPSARTRLRAAIDRPGYAELAAGALLLFLAVPFATFPSDPVSGTRVFNLYVHVVGYALGFIASYLYHHLQRAPYPVA</sequence>
<keyword evidence="1" id="KW-1133">Transmembrane helix</keyword>
<feature type="transmembrane region" description="Helical" evidence="1">
    <location>
        <begin position="21"/>
        <end position="42"/>
    </location>
</feature>
<feature type="transmembrane region" description="Helical" evidence="1">
    <location>
        <begin position="128"/>
        <end position="152"/>
    </location>
</feature>
<feature type="transmembrane region" description="Helical" evidence="1">
    <location>
        <begin position="202"/>
        <end position="224"/>
    </location>
</feature>
<name>A0A897NNB0_9EURY</name>
<organism evidence="2 3">
    <name type="scientific">Halapricum desulfuricans</name>
    <dbReference type="NCBI Taxonomy" id="2841257"/>
    <lineage>
        <taxon>Archaea</taxon>
        <taxon>Methanobacteriati</taxon>
        <taxon>Methanobacteriota</taxon>
        <taxon>Stenosarchaea group</taxon>
        <taxon>Halobacteria</taxon>
        <taxon>Halobacteriales</taxon>
        <taxon>Haloarculaceae</taxon>
        <taxon>Halapricum</taxon>
    </lineage>
</organism>
<keyword evidence="1" id="KW-0812">Transmembrane</keyword>
<keyword evidence="3" id="KW-1185">Reference proteome</keyword>
<protein>
    <recommendedName>
        <fullName evidence="4">Rhomboid family intramembrane serine protease</fullName>
    </recommendedName>
</protein>
<feature type="transmembrane region" description="Helical" evidence="1">
    <location>
        <begin position="164"/>
        <end position="182"/>
    </location>
</feature>
<feature type="transmembrane region" description="Helical" evidence="1">
    <location>
        <begin position="245"/>
        <end position="264"/>
    </location>
</feature>
<dbReference type="AlphaFoldDB" id="A0A897NNB0"/>
<dbReference type="GeneID" id="68859132"/>
<gene>
    <name evidence="2" type="ORF">HSEST_2500</name>
</gene>
<feature type="transmembrane region" description="Helical" evidence="1">
    <location>
        <begin position="75"/>
        <end position="95"/>
    </location>
</feature>
<dbReference type="Proteomes" id="UP000663292">
    <property type="component" value="Chromosome"/>
</dbReference>
<feature type="transmembrane region" description="Helical" evidence="1">
    <location>
        <begin position="102"/>
        <end position="122"/>
    </location>
</feature>
<accession>A0A897NNB0</accession>
<reference evidence="2 3" key="1">
    <citation type="submission" date="2020-11" db="EMBL/GenBank/DDBJ databases">
        <title>Carbohydrate-dependent, anaerobic sulfur respiration: A novel catabolism in halophilic archaea.</title>
        <authorList>
            <person name="Sorokin D.Y."/>
            <person name="Messina E."/>
            <person name="Smedile F."/>
            <person name="La Cono V."/>
            <person name="Hallsworth J.E."/>
            <person name="Yakimov M.M."/>
        </authorList>
    </citation>
    <scope>NUCLEOTIDE SEQUENCE [LARGE SCALE GENOMIC DNA]</scope>
    <source>
        <strain evidence="2 3">HSR-Est</strain>
    </source>
</reference>
<dbReference type="EMBL" id="CP064791">
    <property type="protein sequence ID" value="QSG16010.1"/>
    <property type="molecule type" value="Genomic_DNA"/>
</dbReference>
<keyword evidence="1" id="KW-0472">Membrane</keyword>